<feature type="transmembrane region" description="Helical" evidence="1">
    <location>
        <begin position="6"/>
        <end position="23"/>
    </location>
</feature>
<keyword evidence="1" id="KW-1133">Transmembrane helix</keyword>
<comment type="caution">
    <text evidence="2">The sequence shown here is derived from an EMBL/GenBank/DDBJ whole genome shotgun (WGS) entry which is preliminary data.</text>
</comment>
<keyword evidence="3" id="KW-1185">Reference proteome</keyword>
<gene>
    <name evidence="2" type="ORF">Q75_06660</name>
</gene>
<dbReference type="OrthoDB" id="2940230at2"/>
<reference evidence="2 3" key="1">
    <citation type="journal article" date="2016" name="Front. Microbiol.">
        <title>Microevolution Analysis of Bacillus coahuilensis Unveils Differences in Phosphorus Acquisition Strategies and Their Regulation.</title>
        <authorList>
            <person name="Gomez-Lunar Z."/>
            <person name="Hernandez-Gonzalez I."/>
            <person name="Rodriguez-Torres M.D."/>
            <person name="Souza V."/>
            <person name="Olmedo-Alvarez G."/>
        </authorList>
    </citation>
    <scope>NUCLEOTIDE SEQUENCE [LARGE SCALE GENOMIC DNA]</scope>
    <source>
        <strain evidence="3">p1.1.43</strain>
    </source>
</reference>
<proteinExistence type="predicted"/>
<sequence length="82" mass="9162">MIAKLILYYVIIAAVSFLDYKYLGMKNQKNALYIYIIILLITSVLFTVHTIGVTIPNPLIGLRYIFEPVGKIVEKGLGVDTG</sequence>
<keyword evidence="1" id="KW-0472">Membrane</keyword>
<evidence type="ECO:0000256" key="1">
    <source>
        <dbReference type="SAM" id="Phobius"/>
    </source>
</evidence>
<evidence type="ECO:0000313" key="2">
    <source>
        <dbReference type="EMBL" id="KUP06891.1"/>
    </source>
</evidence>
<evidence type="ECO:0000313" key="3">
    <source>
        <dbReference type="Proteomes" id="UP000074108"/>
    </source>
</evidence>
<feature type="transmembrane region" description="Helical" evidence="1">
    <location>
        <begin position="32"/>
        <end position="55"/>
    </location>
</feature>
<dbReference type="STRING" id="1150625.Q75_06660"/>
<keyword evidence="1" id="KW-0812">Transmembrane</keyword>
<dbReference type="Proteomes" id="UP000074108">
    <property type="component" value="Unassembled WGS sequence"/>
</dbReference>
<organism evidence="2 3">
    <name type="scientific">Bacillus coahuilensis p1.1.43</name>
    <dbReference type="NCBI Taxonomy" id="1150625"/>
    <lineage>
        <taxon>Bacteria</taxon>
        <taxon>Bacillati</taxon>
        <taxon>Bacillota</taxon>
        <taxon>Bacilli</taxon>
        <taxon>Bacillales</taxon>
        <taxon>Bacillaceae</taxon>
        <taxon>Bacillus</taxon>
    </lineage>
</organism>
<protein>
    <submittedName>
        <fullName evidence="2">Uncharacterized protein</fullName>
    </submittedName>
</protein>
<dbReference type="AlphaFoldDB" id="A0A147K9D3"/>
<accession>A0A147K9D3</accession>
<dbReference type="RefSeq" id="WP_059350824.1">
    <property type="nucleotide sequence ID" value="NZ_LDYG01000025.1"/>
</dbReference>
<name>A0A147K9D3_9BACI</name>
<dbReference type="PATRIC" id="fig|1150625.3.peg.1394"/>
<dbReference type="EMBL" id="LDYG01000025">
    <property type="protein sequence ID" value="KUP06891.1"/>
    <property type="molecule type" value="Genomic_DNA"/>
</dbReference>